<sequence>MSTDHCPSRQDSGGGERSAEMSDNGVNNGEPDNGYLNTVSISHRAVTGQGNRYTDHLTQTLPLGVITDQWLVVVSLPCLGQLSVCECQ</sequence>
<evidence type="ECO:0000256" key="1">
    <source>
        <dbReference type="SAM" id="MobiDB-lite"/>
    </source>
</evidence>
<protein>
    <submittedName>
        <fullName evidence="2">Uncharacterized protein</fullName>
    </submittedName>
</protein>
<dbReference type="Proteomes" id="UP001283361">
    <property type="component" value="Unassembled WGS sequence"/>
</dbReference>
<organism evidence="2 3">
    <name type="scientific">Elysia crispata</name>
    <name type="common">lettuce slug</name>
    <dbReference type="NCBI Taxonomy" id="231223"/>
    <lineage>
        <taxon>Eukaryota</taxon>
        <taxon>Metazoa</taxon>
        <taxon>Spiralia</taxon>
        <taxon>Lophotrochozoa</taxon>
        <taxon>Mollusca</taxon>
        <taxon>Gastropoda</taxon>
        <taxon>Heterobranchia</taxon>
        <taxon>Euthyneura</taxon>
        <taxon>Panpulmonata</taxon>
        <taxon>Sacoglossa</taxon>
        <taxon>Placobranchoidea</taxon>
        <taxon>Plakobranchidae</taxon>
        <taxon>Elysia</taxon>
    </lineage>
</organism>
<evidence type="ECO:0000313" key="2">
    <source>
        <dbReference type="EMBL" id="KAK3794916.1"/>
    </source>
</evidence>
<accession>A0AAE1AX19</accession>
<comment type="caution">
    <text evidence="2">The sequence shown here is derived from an EMBL/GenBank/DDBJ whole genome shotgun (WGS) entry which is preliminary data.</text>
</comment>
<dbReference type="AlphaFoldDB" id="A0AAE1AX19"/>
<feature type="region of interest" description="Disordered" evidence="1">
    <location>
        <begin position="1"/>
        <end position="38"/>
    </location>
</feature>
<feature type="compositionally biased region" description="Polar residues" evidence="1">
    <location>
        <begin position="1"/>
        <end position="11"/>
    </location>
</feature>
<reference evidence="2" key="1">
    <citation type="journal article" date="2023" name="G3 (Bethesda)">
        <title>A reference genome for the long-term kleptoplast-retaining sea slug Elysia crispata morphotype clarki.</title>
        <authorList>
            <person name="Eastman K.E."/>
            <person name="Pendleton A.L."/>
            <person name="Shaikh M.A."/>
            <person name="Suttiyut T."/>
            <person name="Ogas R."/>
            <person name="Tomko P."/>
            <person name="Gavelis G."/>
            <person name="Widhalm J.R."/>
            <person name="Wisecaver J.H."/>
        </authorList>
    </citation>
    <scope>NUCLEOTIDE SEQUENCE</scope>
    <source>
        <strain evidence="2">ECLA1</strain>
    </source>
</reference>
<proteinExistence type="predicted"/>
<dbReference type="EMBL" id="JAWDGP010001087">
    <property type="protein sequence ID" value="KAK3794916.1"/>
    <property type="molecule type" value="Genomic_DNA"/>
</dbReference>
<evidence type="ECO:0000313" key="3">
    <source>
        <dbReference type="Proteomes" id="UP001283361"/>
    </source>
</evidence>
<gene>
    <name evidence="2" type="ORF">RRG08_001064</name>
</gene>
<name>A0AAE1AX19_9GAST</name>
<keyword evidence="3" id="KW-1185">Reference proteome</keyword>